<dbReference type="Gene3D" id="3.40.50.1470">
    <property type="entry name" value="Peptidyl-tRNA hydrolase"/>
    <property type="match status" value="1"/>
</dbReference>
<evidence type="ECO:0000313" key="9">
    <source>
        <dbReference type="EMBL" id="OGK24618.1"/>
    </source>
</evidence>
<dbReference type="GO" id="GO:0000049">
    <property type="term" value="F:tRNA binding"/>
    <property type="evidence" value="ECO:0007669"/>
    <property type="project" value="UniProtKB-KW"/>
</dbReference>
<sequence>MKLIVGFGNPGHQYNKNRHNVGCMFVDYLKEEQKSNNDDMWKKIVLIKPQTFMNESGKEVAKSRNFYKISPDNIFVVHDDLDIRLGEFKIQKGKGPRIHNGILSVEKELNTPDFYRIRIGIDNRNPENRVAGQHYVLTDFDKEEIHTVKEVFKKIYSELRPFLLM</sequence>
<keyword evidence="3 7" id="KW-0378">Hydrolase</keyword>
<evidence type="ECO:0000313" key="10">
    <source>
        <dbReference type="Proteomes" id="UP000177159"/>
    </source>
</evidence>
<dbReference type="GO" id="GO:0004045">
    <property type="term" value="F:peptidyl-tRNA hydrolase activity"/>
    <property type="evidence" value="ECO:0007669"/>
    <property type="project" value="UniProtKB-EC"/>
</dbReference>
<comment type="caution">
    <text evidence="9">The sequence shown here is derived from an EMBL/GenBank/DDBJ whole genome shotgun (WGS) entry which is preliminary data.</text>
</comment>
<dbReference type="EC" id="3.1.1.29" evidence="1 7"/>
<keyword evidence="4" id="KW-0694">RNA-binding</keyword>
<dbReference type="PROSITE" id="PS01195">
    <property type="entry name" value="PEPT_TRNA_HYDROL_1"/>
    <property type="match status" value="1"/>
</dbReference>
<evidence type="ECO:0000256" key="2">
    <source>
        <dbReference type="ARBA" id="ARBA00022555"/>
    </source>
</evidence>
<accession>A0A1F7H0F2</accession>
<evidence type="ECO:0000256" key="3">
    <source>
        <dbReference type="ARBA" id="ARBA00022801"/>
    </source>
</evidence>
<dbReference type="Proteomes" id="UP000177159">
    <property type="component" value="Unassembled WGS sequence"/>
</dbReference>
<dbReference type="EMBL" id="MFZM01000005">
    <property type="protein sequence ID" value="OGK24618.1"/>
    <property type="molecule type" value="Genomic_DNA"/>
</dbReference>
<evidence type="ECO:0000256" key="5">
    <source>
        <dbReference type="ARBA" id="ARBA00038063"/>
    </source>
</evidence>
<comment type="catalytic activity">
    <reaction evidence="7">
        <text>an N-acyl-L-alpha-aminoacyl-tRNA + H2O = an N-acyl-L-amino acid + a tRNA + H(+)</text>
        <dbReference type="Rhea" id="RHEA:54448"/>
        <dbReference type="Rhea" id="RHEA-COMP:10123"/>
        <dbReference type="Rhea" id="RHEA-COMP:13883"/>
        <dbReference type="ChEBI" id="CHEBI:15377"/>
        <dbReference type="ChEBI" id="CHEBI:15378"/>
        <dbReference type="ChEBI" id="CHEBI:59874"/>
        <dbReference type="ChEBI" id="CHEBI:78442"/>
        <dbReference type="ChEBI" id="CHEBI:138191"/>
        <dbReference type="EC" id="3.1.1.29"/>
    </reaction>
</comment>
<reference evidence="9 10" key="1">
    <citation type="journal article" date="2016" name="Nat. Commun.">
        <title>Thousands of microbial genomes shed light on interconnected biogeochemical processes in an aquifer system.</title>
        <authorList>
            <person name="Anantharaman K."/>
            <person name="Brown C.T."/>
            <person name="Hug L.A."/>
            <person name="Sharon I."/>
            <person name="Castelle C.J."/>
            <person name="Probst A.J."/>
            <person name="Thomas B.C."/>
            <person name="Singh A."/>
            <person name="Wilkins M.J."/>
            <person name="Karaoz U."/>
            <person name="Brodie E.L."/>
            <person name="Williams K.H."/>
            <person name="Hubbard S.S."/>
            <person name="Banfield J.F."/>
        </authorList>
    </citation>
    <scope>NUCLEOTIDE SEQUENCE [LARGE SCALE GENOMIC DNA]</scope>
</reference>
<evidence type="ECO:0000256" key="4">
    <source>
        <dbReference type="ARBA" id="ARBA00022884"/>
    </source>
</evidence>
<evidence type="ECO:0000256" key="7">
    <source>
        <dbReference type="RuleBase" id="RU000673"/>
    </source>
</evidence>
<dbReference type="PANTHER" id="PTHR17224:SF1">
    <property type="entry name" value="PEPTIDYL-TRNA HYDROLASE"/>
    <property type="match status" value="1"/>
</dbReference>
<dbReference type="PANTHER" id="PTHR17224">
    <property type="entry name" value="PEPTIDYL-TRNA HYDROLASE"/>
    <property type="match status" value="1"/>
</dbReference>
<protein>
    <recommendedName>
        <fullName evidence="6 7">Peptidyl-tRNA hydrolase</fullName>
        <ecNumber evidence="1 7">3.1.1.29</ecNumber>
    </recommendedName>
</protein>
<dbReference type="Pfam" id="PF01195">
    <property type="entry name" value="Pept_tRNA_hydro"/>
    <property type="match status" value="1"/>
</dbReference>
<evidence type="ECO:0000256" key="8">
    <source>
        <dbReference type="RuleBase" id="RU004320"/>
    </source>
</evidence>
<organism evidence="9 10">
    <name type="scientific">Candidatus Roizmanbacteria bacterium RIFCSPHIGHO2_02_FULL_37_24</name>
    <dbReference type="NCBI Taxonomy" id="1802037"/>
    <lineage>
        <taxon>Bacteria</taxon>
        <taxon>Candidatus Roizmaniibacteriota</taxon>
    </lineage>
</organism>
<dbReference type="NCBIfam" id="TIGR00447">
    <property type="entry name" value="pth"/>
    <property type="match status" value="1"/>
</dbReference>
<dbReference type="InterPro" id="IPR001328">
    <property type="entry name" value="Pept_tRNA_hydro"/>
</dbReference>
<dbReference type="AlphaFoldDB" id="A0A1F7H0F2"/>
<keyword evidence="2" id="KW-0820">tRNA-binding</keyword>
<dbReference type="SUPFAM" id="SSF53178">
    <property type="entry name" value="Peptidyl-tRNA hydrolase-like"/>
    <property type="match status" value="1"/>
</dbReference>
<proteinExistence type="inferred from homology"/>
<evidence type="ECO:0000256" key="1">
    <source>
        <dbReference type="ARBA" id="ARBA00013260"/>
    </source>
</evidence>
<dbReference type="InterPro" id="IPR036416">
    <property type="entry name" value="Pept_tRNA_hydro_sf"/>
</dbReference>
<comment type="similarity">
    <text evidence="5 8">Belongs to the PTH family.</text>
</comment>
<name>A0A1F7H0F2_9BACT</name>
<dbReference type="InterPro" id="IPR018171">
    <property type="entry name" value="Pept_tRNA_hydro_CS"/>
</dbReference>
<gene>
    <name evidence="9" type="ORF">A3C24_02400</name>
</gene>
<evidence type="ECO:0000256" key="6">
    <source>
        <dbReference type="ARBA" id="ARBA00050038"/>
    </source>
</evidence>
<dbReference type="CDD" id="cd00462">
    <property type="entry name" value="PTH"/>
    <property type="match status" value="1"/>
</dbReference>